<dbReference type="SMART" id="SM00450">
    <property type="entry name" value="RHOD"/>
    <property type="match status" value="2"/>
</dbReference>
<evidence type="ECO:0000313" key="4">
    <source>
        <dbReference type="Proteomes" id="UP000034832"/>
    </source>
</evidence>
<accession>A0A4U6BJH2</accession>
<keyword evidence="1" id="KW-0677">Repeat</keyword>
<evidence type="ECO:0000259" key="2">
    <source>
        <dbReference type="PROSITE" id="PS50206"/>
    </source>
</evidence>
<dbReference type="RefSeq" id="WP_052753875.1">
    <property type="nucleotide sequence ID" value="NZ_LBIA02000001.1"/>
</dbReference>
<dbReference type="CDD" id="cd01448">
    <property type="entry name" value="TST_Repeat_1"/>
    <property type="match status" value="1"/>
</dbReference>
<dbReference type="OrthoDB" id="9781034at2"/>
<gene>
    <name evidence="3" type="ORF">YH63_001985</name>
</gene>
<dbReference type="InterPro" id="IPR051126">
    <property type="entry name" value="Thiosulfate_sulfurtransferase"/>
</dbReference>
<protein>
    <recommendedName>
        <fullName evidence="2">Rhodanese domain-containing protein</fullName>
    </recommendedName>
</protein>
<dbReference type="AlphaFoldDB" id="A0A4U6BJH2"/>
<sequence length="315" mass="34281">MTFILTGKRTIMTAKRLQVNFVEDGPEEAMKAKVETAELSANVAQAEELIAHPSTDRLFIDLRLGDPEEELTSFRTCHIFGAVHAQIREVFAAPPTPTTGNLPLPSIASLQRYLDDWGVGQETEIIVYGPTPALAARGWWVLKWAGFQKVRLLDGGLTAWMAAGGAVAQGDEIARGPASKPVPLSAGHMPTIEAEEVERLNGDVTLIDARDEASYLAGCIPRAQNLPASDQWTPARKLRPLPEIRQLYAGVDVRPNKDNVVVVYCGGGVLSALEVLTMAAATGAVQRLYVGSWSEWNKSSHRLAQSAEYNQQLTR</sequence>
<feature type="domain" description="Rhodanese" evidence="2">
    <location>
        <begin position="200"/>
        <end position="298"/>
    </location>
</feature>
<organism evidence="3 4">
    <name type="scientific">Afipia massiliensis</name>
    <dbReference type="NCBI Taxonomy" id="211460"/>
    <lineage>
        <taxon>Bacteria</taxon>
        <taxon>Pseudomonadati</taxon>
        <taxon>Pseudomonadota</taxon>
        <taxon>Alphaproteobacteria</taxon>
        <taxon>Hyphomicrobiales</taxon>
        <taxon>Nitrobacteraceae</taxon>
        <taxon>Afipia</taxon>
    </lineage>
</organism>
<feature type="domain" description="Rhodanese" evidence="2">
    <location>
        <begin position="58"/>
        <end position="169"/>
    </location>
</feature>
<name>A0A4U6BJH2_9BRAD</name>
<reference evidence="3" key="1">
    <citation type="submission" date="2019-04" db="EMBL/GenBank/DDBJ databases">
        <title>Whole genome sequencing of cave bacteria.</title>
        <authorList>
            <person name="Gan H.M."/>
            <person name="Barton H."/>
            <person name="Savka M.A."/>
        </authorList>
    </citation>
    <scope>NUCLEOTIDE SEQUENCE [LARGE SCALE GENOMIC DNA]</scope>
    <source>
        <strain evidence="3">LC387</strain>
    </source>
</reference>
<comment type="caution">
    <text evidence="3">The sequence shown here is derived from an EMBL/GenBank/DDBJ whole genome shotgun (WGS) entry which is preliminary data.</text>
</comment>
<keyword evidence="4" id="KW-1185">Reference proteome</keyword>
<dbReference type="Proteomes" id="UP000034832">
    <property type="component" value="Unassembled WGS sequence"/>
</dbReference>
<dbReference type="Gene3D" id="3.40.250.10">
    <property type="entry name" value="Rhodanese-like domain"/>
    <property type="match status" value="2"/>
</dbReference>
<dbReference type="STRING" id="211460.YH63_16905"/>
<dbReference type="PANTHER" id="PTHR43855:SF1">
    <property type="entry name" value="THIOSULFATE SULFURTRANSFERASE"/>
    <property type="match status" value="1"/>
</dbReference>
<dbReference type="PROSITE" id="PS50206">
    <property type="entry name" value="RHODANESE_3"/>
    <property type="match status" value="2"/>
</dbReference>
<proteinExistence type="predicted"/>
<evidence type="ECO:0000256" key="1">
    <source>
        <dbReference type="ARBA" id="ARBA00022737"/>
    </source>
</evidence>
<dbReference type="Pfam" id="PF00581">
    <property type="entry name" value="Rhodanese"/>
    <property type="match status" value="2"/>
</dbReference>
<dbReference type="SUPFAM" id="SSF52821">
    <property type="entry name" value="Rhodanese/Cell cycle control phosphatase"/>
    <property type="match status" value="2"/>
</dbReference>
<dbReference type="InterPro" id="IPR001763">
    <property type="entry name" value="Rhodanese-like_dom"/>
</dbReference>
<evidence type="ECO:0000313" key="3">
    <source>
        <dbReference type="EMBL" id="TKT70279.1"/>
    </source>
</evidence>
<dbReference type="InterPro" id="IPR036873">
    <property type="entry name" value="Rhodanese-like_dom_sf"/>
</dbReference>
<dbReference type="EMBL" id="LBIA02000001">
    <property type="protein sequence ID" value="TKT70279.1"/>
    <property type="molecule type" value="Genomic_DNA"/>
</dbReference>
<dbReference type="PANTHER" id="PTHR43855">
    <property type="entry name" value="THIOSULFATE SULFURTRANSFERASE"/>
    <property type="match status" value="1"/>
</dbReference>